<evidence type="ECO:0000259" key="14">
    <source>
        <dbReference type="PROSITE" id="PS50918"/>
    </source>
</evidence>
<dbReference type="PANTHER" id="PTHR12622">
    <property type="entry name" value="DELTEX-RELATED"/>
    <property type="match status" value="1"/>
</dbReference>
<dbReference type="GO" id="GO:0007219">
    <property type="term" value="P:Notch signaling pathway"/>
    <property type="evidence" value="ECO:0007669"/>
    <property type="project" value="UniProtKB-KW"/>
</dbReference>
<keyword evidence="9" id="KW-0914">Notch signaling pathway</keyword>
<keyword evidence="5 11" id="KW-0479">Metal-binding</keyword>
<dbReference type="InterPro" id="IPR039396">
    <property type="entry name" value="Deltex_C"/>
</dbReference>
<dbReference type="SUPFAM" id="SSF57850">
    <property type="entry name" value="RING/U-box"/>
    <property type="match status" value="1"/>
</dbReference>
<feature type="region of interest" description="Disordered" evidence="12">
    <location>
        <begin position="288"/>
        <end position="397"/>
    </location>
</feature>
<evidence type="ECO:0000313" key="15">
    <source>
        <dbReference type="EnsemblMetazoa" id="AFAF003016-PA"/>
    </source>
</evidence>
<dbReference type="EMBL" id="AXCN02001440">
    <property type="status" value="NOT_ANNOTATED_CDS"/>
    <property type="molecule type" value="Genomic_DNA"/>
</dbReference>
<keyword evidence="6" id="KW-0677">Repeat</keyword>
<dbReference type="Gene3D" id="3.30.390.130">
    <property type="match status" value="1"/>
</dbReference>
<dbReference type="InterPro" id="IPR013083">
    <property type="entry name" value="Znf_RING/FYVE/PHD"/>
</dbReference>
<dbReference type="GO" id="GO:0008270">
    <property type="term" value="F:zinc ion binding"/>
    <property type="evidence" value="ECO:0007669"/>
    <property type="project" value="UniProtKB-KW"/>
</dbReference>
<evidence type="ECO:0000256" key="5">
    <source>
        <dbReference type="ARBA" id="ARBA00022723"/>
    </source>
</evidence>
<dbReference type="PROSITE" id="PS50918">
    <property type="entry name" value="WWE"/>
    <property type="match status" value="2"/>
</dbReference>
<dbReference type="STRING" id="69004.A0A182Q4P1"/>
<dbReference type="Gene3D" id="3.30.40.10">
    <property type="entry name" value="Zinc/RING finger domain, C3HC4 (zinc finger)"/>
    <property type="match status" value="1"/>
</dbReference>
<dbReference type="VEuPathDB" id="VectorBase:AFAF003016"/>
<evidence type="ECO:0000256" key="1">
    <source>
        <dbReference type="ARBA" id="ARBA00000900"/>
    </source>
</evidence>
<dbReference type="InterPro" id="IPR037197">
    <property type="entry name" value="WWE_dom_sf"/>
</dbReference>
<evidence type="ECO:0000256" key="3">
    <source>
        <dbReference type="ARBA" id="ARBA00009413"/>
    </source>
</evidence>
<dbReference type="Proteomes" id="UP000075886">
    <property type="component" value="Unassembled WGS sequence"/>
</dbReference>
<reference evidence="15" key="2">
    <citation type="submission" date="2020-05" db="UniProtKB">
        <authorList>
            <consortium name="EnsemblMetazoa"/>
        </authorList>
    </citation>
    <scope>IDENTIFICATION</scope>
    <source>
        <strain evidence="15">FAR1</strain>
    </source>
</reference>
<comment type="catalytic activity">
    <reaction evidence="1 11">
        <text>S-ubiquitinyl-[E2 ubiquitin-conjugating enzyme]-L-cysteine + [acceptor protein]-L-lysine = [E2 ubiquitin-conjugating enzyme]-L-cysteine + N(6)-ubiquitinyl-[acceptor protein]-L-lysine.</text>
        <dbReference type="EC" id="2.3.2.27"/>
    </reaction>
</comment>
<evidence type="ECO:0000256" key="4">
    <source>
        <dbReference type="ARBA" id="ARBA00022679"/>
    </source>
</evidence>
<dbReference type="GO" id="GO:0016567">
    <property type="term" value="P:protein ubiquitination"/>
    <property type="evidence" value="ECO:0007669"/>
    <property type="project" value="UniProtKB-UniRule"/>
</dbReference>
<feature type="compositionally biased region" description="Gly residues" evidence="12">
    <location>
        <begin position="196"/>
        <end position="216"/>
    </location>
</feature>
<accession>A0A182Q4P1</accession>
<keyword evidence="11" id="KW-0963">Cytoplasm</keyword>
<dbReference type="SMART" id="SM00184">
    <property type="entry name" value="RING"/>
    <property type="match status" value="1"/>
</dbReference>
<keyword evidence="16" id="KW-1185">Reference proteome</keyword>
<dbReference type="InterPro" id="IPR004170">
    <property type="entry name" value="WWE_dom"/>
</dbReference>
<protein>
    <recommendedName>
        <fullName evidence="11">E3 ubiquitin-protein ligase</fullName>
        <ecNumber evidence="11">2.3.2.27</ecNumber>
    </recommendedName>
</protein>
<evidence type="ECO:0000256" key="7">
    <source>
        <dbReference type="ARBA" id="ARBA00022771"/>
    </source>
</evidence>
<dbReference type="AlphaFoldDB" id="A0A182Q4P1"/>
<feature type="region of interest" description="Disordered" evidence="12">
    <location>
        <begin position="172"/>
        <end position="274"/>
    </location>
</feature>
<keyword evidence="7 10" id="KW-0863">Zinc-finger</keyword>
<evidence type="ECO:0000256" key="8">
    <source>
        <dbReference type="ARBA" id="ARBA00022833"/>
    </source>
</evidence>
<dbReference type="Pfam" id="PF18102">
    <property type="entry name" value="DTC"/>
    <property type="match status" value="1"/>
</dbReference>
<dbReference type="SMART" id="SM00678">
    <property type="entry name" value="WWE"/>
    <property type="match status" value="2"/>
</dbReference>
<evidence type="ECO:0000313" key="16">
    <source>
        <dbReference type="Proteomes" id="UP000075886"/>
    </source>
</evidence>
<keyword evidence="8 11" id="KW-0862">Zinc</keyword>
<evidence type="ECO:0000256" key="6">
    <source>
        <dbReference type="ARBA" id="ARBA00022737"/>
    </source>
</evidence>
<dbReference type="UniPathway" id="UPA00143"/>
<keyword evidence="4 11" id="KW-0808">Transferase</keyword>
<feature type="compositionally biased region" description="Low complexity" evidence="12">
    <location>
        <begin position="288"/>
        <end position="307"/>
    </location>
</feature>
<feature type="domain" description="WWE" evidence="14">
    <location>
        <begin position="77"/>
        <end position="159"/>
    </location>
</feature>
<evidence type="ECO:0000256" key="9">
    <source>
        <dbReference type="ARBA" id="ARBA00022976"/>
    </source>
</evidence>
<evidence type="ECO:0000256" key="11">
    <source>
        <dbReference type="RuleBase" id="RU367105"/>
    </source>
</evidence>
<feature type="compositionally biased region" description="Polar residues" evidence="12">
    <location>
        <begin position="219"/>
        <end position="239"/>
    </location>
</feature>
<comment type="subcellular location">
    <subcellularLocation>
        <location evidence="11">Cytoplasm</location>
    </subcellularLocation>
</comment>
<feature type="domain" description="WWE" evidence="14">
    <location>
        <begin position="1"/>
        <end position="76"/>
    </location>
</feature>
<sequence>MSGMHRVVVWEHQLRRPRVWLPYSPSVTQHLERAYSKNLTRVLLKDADPELEIYEVDLMKMCQTEQLMGTVTNVRRCLYPPNSPAAQGIRWEWYSDNRKQMWHRFPLDIQALIEQAWANGEPGLELQKFEYQVPFTIDFATMTQTSHFQQGRVQHPVRRQTQAPYPMLKVALPLESGPGHSACPGPSVGNGRANNGAGGTVGQQAGGAGSSTGGQNTGKLSQILHNIFGSKSNNQSNDGQQQRHQHQHQHQQQQHPQQPPPPQQSQPLHASTASAAQTSALAVLQHGTGSYQPSTSQRPSTSQSAQRNQDAFASVRSKQRIRTPEQSGTFHRAQFGSGVDTTGSHAGRRPSVDTVSTYLSHESQASSGRQHLDSWDGDILNSSMGSDEVFMPPAANEPPERRYAQMAATHPQEPPATSSPLCPVGNGTGALCVVNVTLESKAIAKFVHVADPPRWPRAQPCPMCLEELRPDSSKVNVVLTRCRHQMHLDCLNNLLLKQRRTDPWLKQYYIECPTCMSVYGVKYGNQPHGTMCCELVATVPGNTPTAVHKITFNFTSGLQGYQHPNPGKPFFAVGFPRHCFLPNTSLGMKMVYYLDVAFKRRLLFTIGRSVTTGSDDVVMWTHPEYMSQLTTMFPDPEIVDRCLQQLVHLGVTD</sequence>
<dbReference type="SUPFAM" id="SSF117839">
    <property type="entry name" value="WWE domain"/>
    <property type="match status" value="2"/>
</dbReference>
<name>A0A182Q4P1_9DIPT</name>
<evidence type="ECO:0000259" key="13">
    <source>
        <dbReference type="PROSITE" id="PS50089"/>
    </source>
</evidence>
<dbReference type="PROSITE" id="PS50089">
    <property type="entry name" value="ZF_RING_2"/>
    <property type="match status" value="1"/>
</dbReference>
<dbReference type="Pfam" id="PF02825">
    <property type="entry name" value="WWE"/>
    <property type="match status" value="2"/>
</dbReference>
<organism evidence="15 16">
    <name type="scientific">Anopheles farauti</name>
    <dbReference type="NCBI Taxonomy" id="69004"/>
    <lineage>
        <taxon>Eukaryota</taxon>
        <taxon>Metazoa</taxon>
        <taxon>Ecdysozoa</taxon>
        <taxon>Arthropoda</taxon>
        <taxon>Hexapoda</taxon>
        <taxon>Insecta</taxon>
        <taxon>Pterygota</taxon>
        <taxon>Neoptera</taxon>
        <taxon>Endopterygota</taxon>
        <taxon>Diptera</taxon>
        <taxon>Nematocera</taxon>
        <taxon>Culicoidea</taxon>
        <taxon>Culicidae</taxon>
        <taxon>Anophelinae</taxon>
        <taxon>Anopheles</taxon>
    </lineage>
</organism>
<proteinExistence type="inferred from homology"/>
<dbReference type="EC" id="2.3.2.27" evidence="11"/>
<feature type="compositionally biased region" description="Polar residues" evidence="12">
    <location>
        <begin position="353"/>
        <end position="369"/>
    </location>
</feature>
<dbReference type="InterPro" id="IPR039399">
    <property type="entry name" value="Deltex_C_sf"/>
</dbReference>
<comment type="similarity">
    <text evidence="3 11">Belongs to the Deltex family.</text>
</comment>
<evidence type="ECO:0000256" key="12">
    <source>
        <dbReference type="SAM" id="MobiDB-lite"/>
    </source>
</evidence>
<dbReference type="InterPro" id="IPR018123">
    <property type="entry name" value="WWE-dom_subgr"/>
</dbReference>
<comment type="pathway">
    <text evidence="2 11">Protein modification; protein ubiquitination.</text>
</comment>
<dbReference type="GO" id="GO:0005737">
    <property type="term" value="C:cytoplasm"/>
    <property type="evidence" value="ECO:0007669"/>
    <property type="project" value="UniProtKB-SubCell"/>
</dbReference>
<dbReference type="InterPro" id="IPR001841">
    <property type="entry name" value="Znf_RING"/>
</dbReference>
<dbReference type="Gene3D" id="3.30.720.50">
    <property type="match status" value="2"/>
</dbReference>
<evidence type="ECO:0000256" key="2">
    <source>
        <dbReference type="ARBA" id="ARBA00004906"/>
    </source>
</evidence>
<reference evidence="16" key="1">
    <citation type="submission" date="2014-01" db="EMBL/GenBank/DDBJ databases">
        <title>The Genome Sequence of Anopheles farauti FAR1 (V2).</title>
        <authorList>
            <consortium name="The Broad Institute Genomics Platform"/>
            <person name="Neafsey D.E."/>
            <person name="Besansky N."/>
            <person name="Howell P."/>
            <person name="Walton C."/>
            <person name="Young S.K."/>
            <person name="Zeng Q."/>
            <person name="Gargeya S."/>
            <person name="Fitzgerald M."/>
            <person name="Haas B."/>
            <person name="Abouelleil A."/>
            <person name="Allen A.W."/>
            <person name="Alvarado L."/>
            <person name="Arachchi H.M."/>
            <person name="Berlin A.M."/>
            <person name="Chapman S.B."/>
            <person name="Gainer-Dewar J."/>
            <person name="Goldberg J."/>
            <person name="Griggs A."/>
            <person name="Gujja S."/>
            <person name="Hansen M."/>
            <person name="Howarth C."/>
            <person name="Imamovic A."/>
            <person name="Ireland A."/>
            <person name="Larimer J."/>
            <person name="McCowan C."/>
            <person name="Murphy C."/>
            <person name="Pearson M."/>
            <person name="Poon T.W."/>
            <person name="Priest M."/>
            <person name="Roberts A."/>
            <person name="Saif S."/>
            <person name="Shea T."/>
            <person name="Sisk P."/>
            <person name="Sykes S."/>
            <person name="Wortman J."/>
            <person name="Nusbaum C."/>
            <person name="Birren B."/>
        </authorList>
    </citation>
    <scope>NUCLEOTIDE SEQUENCE [LARGE SCALE GENOMIC DNA]</scope>
    <source>
        <strain evidence="16">FAR1</strain>
    </source>
</reference>
<dbReference type="GO" id="GO:0061630">
    <property type="term" value="F:ubiquitin protein ligase activity"/>
    <property type="evidence" value="ECO:0007669"/>
    <property type="project" value="UniProtKB-UniRule"/>
</dbReference>
<dbReference type="InterPro" id="IPR039398">
    <property type="entry name" value="Deltex_fam"/>
</dbReference>
<feature type="compositionally biased region" description="Low complexity" evidence="12">
    <location>
        <begin position="265"/>
        <end position="274"/>
    </location>
</feature>
<feature type="domain" description="RING-type" evidence="13">
    <location>
        <begin position="461"/>
        <end position="515"/>
    </location>
</feature>
<dbReference type="EnsemblMetazoa" id="AFAF003016-RA">
    <property type="protein sequence ID" value="AFAF003016-PA"/>
    <property type="gene ID" value="AFAF003016"/>
</dbReference>
<evidence type="ECO:0000256" key="10">
    <source>
        <dbReference type="PROSITE-ProRule" id="PRU00175"/>
    </source>
</evidence>